<dbReference type="Pfam" id="PF09801">
    <property type="entry name" value="SYS1"/>
    <property type="match status" value="1"/>
</dbReference>
<comment type="subcellular location">
    <subcellularLocation>
        <location evidence="1">Golgi apparatus membrane</location>
        <topology evidence="1">Multi-pass membrane protein</topology>
    </subcellularLocation>
</comment>
<dbReference type="GO" id="GO:0043001">
    <property type="term" value="P:Golgi to plasma membrane protein transport"/>
    <property type="evidence" value="ECO:0007669"/>
    <property type="project" value="TreeGrafter"/>
</dbReference>
<evidence type="ECO:0000256" key="4">
    <source>
        <dbReference type="ARBA" id="ARBA00022692"/>
    </source>
</evidence>
<dbReference type="GO" id="GO:0005802">
    <property type="term" value="C:trans-Golgi network"/>
    <property type="evidence" value="ECO:0007669"/>
    <property type="project" value="TreeGrafter"/>
</dbReference>
<keyword evidence="12" id="KW-1185">Reference proteome</keyword>
<gene>
    <name evidence="11" type="ORF">GJ744_007726</name>
</gene>
<keyword evidence="5" id="KW-0653">Protein transport</keyword>
<evidence type="ECO:0008006" key="13">
    <source>
        <dbReference type="Google" id="ProtNLM"/>
    </source>
</evidence>
<organism evidence="11 12">
    <name type="scientific">Endocarpon pusillum</name>
    <dbReference type="NCBI Taxonomy" id="364733"/>
    <lineage>
        <taxon>Eukaryota</taxon>
        <taxon>Fungi</taxon>
        <taxon>Dikarya</taxon>
        <taxon>Ascomycota</taxon>
        <taxon>Pezizomycotina</taxon>
        <taxon>Eurotiomycetes</taxon>
        <taxon>Chaetothyriomycetidae</taxon>
        <taxon>Verrucariales</taxon>
        <taxon>Verrucariaceae</taxon>
        <taxon>Endocarpon</taxon>
    </lineage>
</organism>
<evidence type="ECO:0000256" key="9">
    <source>
        <dbReference type="SAM" id="MobiDB-lite"/>
    </source>
</evidence>
<dbReference type="GO" id="GO:0006895">
    <property type="term" value="P:Golgi to endosome transport"/>
    <property type="evidence" value="ECO:0007669"/>
    <property type="project" value="TreeGrafter"/>
</dbReference>
<feature type="compositionally biased region" description="Basic and acidic residues" evidence="9">
    <location>
        <begin position="175"/>
        <end position="184"/>
    </location>
</feature>
<name>A0A8H7AQM2_9EURO</name>
<feature type="transmembrane region" description="Helical" evidence="10">
    <location>
        <begin position="101"/>
        <end position="118"/>
    </location>
</feature>
<dbReference type="OrthoDB" id="542931at2759"/>
<keyword evidence="6 10" id="KW-1133">Transmembrane helix</keyword>
<evidence type="ECO:0000256" key="6">
    <source>
        <dbReference type="ARBA" id="ARBA00022989"/>
    </source>
</evidence>
<dbReference type="GO" id="GO:0034067">
    <property type="term" value="P:protein localization to Golgi apparatus"/>
    <property type="evidence" value="ECO:0007669"/>
    <property type="project" value="TreeGrafter"/>
</dbReference>
<sequence length="212" mass="23726">MPPRRRKPPRAGALSDLPPLKIIRGIIVLQLSYYVIASLIILFTTLVAGQKFNLALIFDWRTVRGDNTIGWMLGFVWLLVSLFAVIILLFLISRSKLVPDFALTLHFLHLLTTSLYTRRLPTNLLWWLLQAGSAGVMISLGVWACRYREMRPISFAVGGTAKAEAEGQTEEEGQGEMKTDEHLRGGKGRGRTRDEGPSYEMVAVKEENGEAV</sequence>
<dbReference type="GO" id="GO:0005829">
    <property type="term" value="C:cytosol"/>
    <property type="evidence" value="ECO:0007669"/>
    <property type="project" value="GOC"/>
</dbReference>
<dbReference type="PANTHER" id="PTHR12952:SF0">
    <property type="entry name" value="PROTEIN SYS1 HOMOLOG"/>
    <property type="match status" value="1"/>
</dbReference>
<evidence type="ECO:0000256" key="1">
    <source>
        <dbReference type="ARBA" id="ARBA00004653"/>
    </source>
</evidence>
<proteinExistence type="inferred from homology"/>
<feature type="transmembrane region" description="Helical" evidence="10">
    <location>
        <begin position="69"/>
        <end position="92"/>
    </location>
</feature>
<evidence type="ECO:0000313" key="12">
    <source>
        <dbReference type="Proteomes" id="UP000606974"/>
    </source>
</evidence>
<evidence type="ECO:0000256" key="3">
    <source>
        <dbReference type="ARBA" id="ARBA00022448"/>
    </source>
</evidence>
<dbReference type="GO" id="GO:0000139">
    <property type="term" value="C:Golgi membrane"/>
    <property type="evidence" value="ECO:0007669"/>
    <property type="project" value="UniProtKB-SubCell"/>
</dbReference>
<keyword evidence="8 10" id="KW-0472">Membrane</keyword>
<evidence type="ECO:0000256" key="8">
    <source>
        <dbReference type="ARBA" id="ARBA00023136"/>
    </source>
</evidence>
<evidence type="ECO:0000256" key="2">
    <source>
        <dbReference type="ARBA" id="ARBA00008160"/>
    </source>
</evidence>
<feature type="transmembrane region" description="Helical" evidence="10">
    <location>
        <begin position="124"/>
        <end position="145"/>
    </location>
</feature>
<dbReference type="PANTHER" id="PTHR12952">
    <property type="entry name" value="SYS1"/>
    <property type="match status" value="1"/>
</dbReference>
<keyword evidence="4 10" id="KW-0812">Transmembrane</keyword>
<keyword evidence="3" id="KW-0813">Transport</keyword>
<evidence type="ECO:0000256" key="10">
    <source>
        <dbReference type="SAM" id="Phobius"/>
    </source>
</evidence>
<dbReference type="InterPro" id="IPR019185">
    <property type="entry name" value="Integral_membrane_SYS1-rel"/>
</dbReference>
<dbReference type="Proteomes" id="UP000606974">
    <property type="component" value="Unassembled WGS sequence"/>
</dbReference>
<accession>A0A8H7AQM2</accession>
<dbReference type="EMBL" id="JAACFV010000004">
    <property type="protein sequence ID" value="KAF7513675.1"/>
    <property type="molecule type" value="Genomic_DNA"/>
</dbReference>
<dbReference type="AlphaFoldDB" id="A0A8H7AQM2"/>
<evidence type="ECO:0000313" key="11">
    <source>
        <dbReference type="EMBL" id="KAF7513675.1"/>
    </source>
</evidence>
<feature type="region of interest" description="Disordered" evidence="9">
    <location>
        <begin position="164"/>
        <end position="212"/>
    </location>
</feature>
<comment type="similarity">
    <text evidence="2">Belongs to the SYS1 family.</text>
</comment>
<keyword evidence="7" id="KW-0333">Golgi apparatus</keyword>
<evidence type="ECO:0000256" key="5">
    <source>
        <dbReference type="ARBA" id="ARBA00022927"/>
    </source>
</evidence>
<comment type="caution">
    <text evidence="11">The sequence shown here is derived from an EMBL/GenBank/DDBJ whole genome shotgun (WGS) entry which is preliminary data.</text>
</comment>
<feature type="transmembrane region" description="Helical" evidence="10">
    <location>
        <begin position="31"/>
        <end position="49"/>
    </location>
</feature>
<feature type="compositionally biased region" description="Basic and acidic residues" evidence="9">
    <location>
        <begin position="203"/>
        <end position="212"/>
    </location>
</feature>
<reference evidence="11" key="1">
    <citation type="submission" date="2020-02" db="EMBL/GenBank/DDBJ databases">
        <authorList>
            <person name="Palmer J.M."/>
        </authorList>
    </citation>
    <scope>NUCLEOTIDE SEQUENCE</scope>
    <source>
        <strain evidence="11">EPUS1.4</strain>
        <tissue evidence="11">Thallus</tissue>
    </source>
</reference>
<protein>
    <recommendedName>
        <fullName evidence="13">Protein SYS1</fullName>
    </recommendedName>
</protein>
<evidence type="ECO:0000256" key="7">
    <source>
        <dbReference type="ARBA" id="ARBA00023034"/>
    </source>
</evidence>